<dbReference type="RefSeq" id="WP_046004704.1">
    <property type="nucleotide sequence ID" value="NZ_JXYA01000018.1"/>
</dbReference>
<feature type="region of interest" description="Disordered" evidence="4">
    <location>
        <begin position="247"/>
        <end position="275"/>
    </location>
</feature>
<keyword evidence="6" id="KW-0808">Transferase</keyword>
<evidence type="ECO:0000256" key="4">
    <source>
        <dbReference type="SAM" id="MobiDB-lite"/>
    </source>
</evidence>
<sequence>MTGNSPNHAQRRPQVIIICDNTDELTGVIEIVEAHTDAYRTVFHWEETAELIVETNPPIILMAKNDVAGSIEIYTELSKQGLLNYPHKNILLCENKESGIAFKCCMKDIFSDYFVHKPMYENYRFRMILHNALNQVSGSNKSAQLQEAHFGKIDDKLRVLIDDVAQYRTKTEDNFAQTRDEIAKQQGHNDVQKQMLEQLREQHINPLMSQLEHQLTSSVELLKSQLKDKQVSIAELSALLTEKRVPRSVSAAQMQPAKEEPATPPKPVSAAQPAKPEVPKKMRILVVEDNEIYREMLLKILREEDHITEYATTGLEAVKLLKKKKFDMVFMDLFMPELDGYNTTKNIRTFKHCKTLPIIALSTNRNKELIRKWASLGLMGYITKPSTKLAILKAIDKVQGSYNTAH</sequence>
<evidence type="ECO:0000256" key="2">
    <source>
        <dbReference type="ARBA" id="ARBA00023012"/>
    </source>
</evidence>
<keyword evidence="1 3" id="KW-0597">Phosphoprotein</keyword>
<dbReference type="PROSITE" id="PS50110">
    <property type="entry name" value="RESPONSE_REGULATORY"/>
    <property type="match status" value="1"/>
</dbReference>
<dbReference type="AlphaFoldDB" id="A0A0F4QPR3"/>
<gene>
    <name evidence="6" type="ORF">TW77_09360</name>
</gene>
<evidence type="ECO:0000313" key="7">
    <source>
        <dbReference type="Proteomes" id="UP000033452"/>
    </source>
</evidence>
<name>A0A0F4QPR3_9GAMM</name>
<dbReference type="SMART" id="SM00448">
    <property type="entry name" value="REC"/>
    <property type="match status" value="1"/>
</dbReference>
<dbReference type="Pfam" id="PF00072">
    <property type="entry name" value="Response_reg"/>
    <property type="match status" value="1"/>
</dbReference>
<dbReference type="InterPro" id="IPR001789">
    <property type="entry name" value="Sig_transdc_resp-reg_receiver"/>
</dbReference>
<dbReference type="OrthoDB" id="9802426at2"/>
<comment type="caution">
    <text evidence="6">The sequence shown here is derived from an EMBL/GenBank/DDBJ whole genome shotgun (WGS) entry which is preliminary data.</text>
</comment>
<dbReference type="Gene3D" id="3.40.50.2300">
    <property type="match status" value="1"/>
</dbReference>
<dbReference type="EMBL" id="JXYA01000018">
    <property type="protein sequence ID" value="KJZ09683.1"/>
    <property type="molecule type" value="Genomic_DNA"/>
</dbReference>
<dbReference type="PANTHER" id="PTHR45339:SF1">
    <property type="entry name" value="HYBRID SIGNAL TRANSDUCTION HISTIDINE KINASE J"/>
    <property type="match status" value="1"/>
</dbReference>
<dbReference type="PATRIC" id="fig|43658.5.peg.1978"/>
<dbReference type="SUPFAM" id="SSF52172">
    <property type="entry name" value="CheY-like"/>
    <property type="match status" value="1"/>
</dbReference>
<dbReference type="PANTHER" id="PTHR45339">
    <property type="entry name" value="HYBRID SIGNAL TRANSDUCTION HISTIDINE KINASE J"/>
    <property type="match status" value="1"/>
</dbReference>
<dbReference type="CDD" id="cd17546">
    <property type="entry name" value="REC_hyHK_CKI1_RcsC-like"/>
    <property type="match status" value="1"/>
</dbReference>
<protein>
    <submittedName>
        <fullName evidence="6">Histidine kinase</fullName>
    </submittedName>
</protein>
<proteinExistence type="predicted"/>
<reference evidence="6 7" key="1">
    <citation type="journal article" date="2015" name="BMC Genomics">
        <title>Genome mining reveals unlocked bioactive potential of marine Gram-negative bacteria.</title>
        <authorList>
            <person name="Machado H."/>
            <person name="Sonnenschein E.C."/>
            <person name="Melchiorsen J."/>
            <person name="Gram L."/>
        </authorList>
    </citation>
    <scope>NUCLEOTIDE SEQUENCE [LARGE SCALE GENOMIC DNA]</scope>
    <source>
        <strain evidence="6 7">S2471</strain>
    </source>
</reference>
<dbReference type="Proteomes" id="UP000033452">
    <property type="component" value="Unassembled WGS sequence"/>
</dbReference>
<keyword evidence="7" id="KW-1185">Reference proteome</keyword>
<dbReference type="GO" id="GO:0016301">
    <property type="term" value="F:kinase activity"/>
    <property type="evidence" value="ECO:0007669"/>
    <property type="project" value="UniProtKB-KW"/>
</dbReference>
<accession>A0A0F4QPR3</accession>
<evidence type="ECO:0000256" key="1">
    <source>
        <dbReference type="ARBA" id="ARBA00022553"/>
    </source>
</evidence>
<evidence type="ECO:0000313" key="6">
    <source>
        <dbReference type="EMBL" id="KJZ09683.1"/>
    </source>
</evidence>
<dbReference type="GO" id="GO:0000160">
    <property type="term" value="P:phosphorelay signal transduction system"/>
    <property type="evidence" value="ECO:0007669"/>
    <property type="project" value="UniProtKB-KW"/>
</dbReference>
<feature type="domain" description="Response regulatory" evidence="5">
    <location>
        <begin position="283"/>
        <end position="399"/>
    </location>
</feature>
<keyword evidence="2" id="KW-0902">Two-component regulatory system</keyword>
<feature type="modified residue" description="4-aspartylphosphate" evidence="3">
    <location>
        <position position="332"/>
    </location>
</feature>
<evidence type="ECO:0000259" key="5">
    <source>
        <dbReference type="PROSITE" id="PS50110"/>
    </source>
</evidence>
<evidence type="ECO:0000256" key="3">
    <source>
        <dbReference type="PROSITE-ProRule" id="PRU00169"/>
    </source>
</evidence>
<dbReference type="InterPro" id="IPR011006">
    <property type="entry name" value="CheY-like_superfamily"/>
</dbReference>
<organism evidence="6 7">
    <name type="scientific">Pseudoalteromonas rubra</name>
    <dbReference type="NCBI Taxonomy" id="43658"/>
    <lineage>
        <taxon>Bacteria</taxon>
        <taxon>Pseudomonadati</taxon>
        <taxon>Pseudomonadota</taxon>
        <taxon>Gammaproteobacteria</taxon>
        <taxon>Alteromonadales</taxon>
        <taxon>Pseudoalteromonadaceae</taxon>
        <taxon>Pseudoalteromonas</taxon>
    </lineage>
</organism>
<keyword evidence="6" id="KW-0418">Kinase</keyword>